<accession>A0A9W9P9A2</accession>
<evidence type="ECO:0000313" key="1">
    <source>
        <dbReference type="EMBL" id="KAJ5240334.1"/>
    </source>
</evidence>
<protein>
    <submittedName>
        <fullName evidence="1">Uncharacterized protein</fullName>
    </submittedName>
</protein>
<reference evidence="1" key="1">
    <citation type="submission" date="2022-11" db="EMBL/GenBank/DDBJ databases">
        <authorList>
            <person name="Petersen C."/>
        </authorList>
    </citation>
    <scope>NUCLEOTIDE SEQUENCE</scope>
    <source>
        <strain evidence="1">IBT 23319</strain>
    </source>
</reference>
<organism evidence="1 2">
    <name type="scientific">Penicillium citrinum</name>
    <dbReference type="NCBI Taxonomy" id="5077"/>
    <lineage>
        <taxon>Eukaryota</taxon>
        <taxon>Fungi</taxon>
        <taxon>Dikarya</taxon>
        <taxon>Ascomycota</taxon>
        <taxon>Pezizomycotina</taxon>
        <taxon>Eurotiomycetes</taxon>
        <taxon>Eurotiomycetidae</taxon>
        <taxon>Eurotiales</taxon>
        <taxon>Aspergillaceae</taxon>
        <taxon>Penicillium</taxon>
    </lineage>
</organism>
<dbReference type="Proteomes" id="UP001147733">
    <property type="component" value="Unassembled WGS sequence"/>
</dbReference>
<dbReference type="AlphaFoldDB" id="A0A9W9P9A2"/>
<sequence length="79" mass="8555">MSQFVSSGKNFITFTVWPISFGKARPRRVKSRVVSLAKLAIFLLHEPRASSVVTDARAQRGILLAAIQNAKPVHAAAAP</sequence>
<proteinExistence type="predicted"/>
<reference evidence="1" key="2">
    <citation type="journal article" date="2023" name="IMA Fungus">
        <title>Comparative genomic study of the Penicillium genus elucidates a diverse pangenome and 15 lateral gene transfer events.</title>
        <authorList>
            <person name="Petersen C."/>
            <person name="Sorensen T."/>
            <person name="Nielsen M.R."/>
            <person name="Sondergaard T.E."/>
            <person name="Sorensen J.L."/>
            <person name="Fitzpatrick D.A."/>
            <person name="Frisvad J.C."/>
            <person name="Nielsen K.L."/>
        </authorList>
    </citation>
    <scope>NUCLEOTIDE SEQUENCE</scope>
    <source>
        <strain evidence="1">IBT 23319</strain>
    </source>
</reference>
<name>A0A9W9P9A2_PENCI</name>
<comment type="caution">
    <text evidence="1">The sequence shown here is derived from an EMBL/GenBank/DDBJ whole genome shotgun (WGS) entry which is preliminary data.</text>
</comment>
<dbReference type="EMBL" id="JAPQKT010000002">
    <property type="protein sequence ID" value="KAJ5240334.1"/>
    <property type="molecule type" value="Genomic_DNA"/>
</dbReference>
<evidence type="ECO:0000313" key="2">
    <source>
        <dbReference type="Proteomes" id="UP001147733"/>
    </source>
</evidence>
<keyword evidence="2" id="KW-1185">Reference proteome</keyword>
<dbReference type="RefSeq" id="XP_056503339.1">
    <property type="nucleotide sequence ID" value="XM_056640845.1"/>
</dbReference>
<gene>
    <name evidence="1" type="ORF">N7469_001925</name>
</gene>
<dbReference type="GeneID" id="81380012"/>